<proteinExistence type="predicted"/>
<dbReference type="RefSeq" id="WP_128639394.1">
    <property type="nucleotide sequence ID" value="NZ_CP008947.1"/>
</dbReference>
<reference evidence="1 2" key="1">
    <citation type="submission" date="2014-07" db="EMBL/GenBank/DDBJ databases">
        <title>Genome Sequence of Rhodococcus opacus Strain R7, a Biodegrader of Mono- and Polycyclic Aromatic Hydrocarbons.</title>
        <authorList>
            <person name="Di Gennaro P."/>
            <person name="Zampolli J."/>
            <person name="Presti I."/>
            <person name="Cappelletti M."/>
            <person name="D'Ursi P."/>
            <person name="Orro A."/>
            <person name="Mezzelani A."/>
            <person name="Milanesi L."/>
        </authorList>
    </citation>
    <scope>NUCLEOTIDE SEQUENCE [LARGE SCALE GENOMIC DNA]</scope>
    <source>
        <strain evidence="1 2">R7</strain>
    </source>
</reference>
<gene>
    <name evidence="1" type="ORF">EP51_12455</name>
</gene>
<organism evidence="1 2">
    <name type="scientific">Rhodococcus opacus</name>
    <name type="common">Nocardia opaca</name>
    <dbReference type="NCBI Taxonomy" id="37919"/>
    <lineage>
        <taxon>Bacteria</taxon>
        <taxon>Bacillati</taxon>
        <taxon>Actinomycetota</taxon>
        <taxon>Actinomycetes</taxon>
        <taxon>Mycobacteriales</taxon>
        <taxon>Nocardiaceae</taxon>
        <taxon>Rhodococcus</taxon>
    </lineage>
</organism>
<name>A0A076EJH1_RHOOP</name>
<protein>
    <submittedName>
        <fullName evidence="1">Uncharacterized protein</fullName>
    </submittedName>
</protein>
<dbReference type="EMBL" id="CP008947">
    <property type="protein sequence ID" value="AII05387.1"/>
    <property type="molecule type" value="Genomic_DNA"/>
</dbReference>
<dbReference type="AlphaFoldDB" id="A0A076EJH1"/>
<evidence type="ECO:0000313" key="1">
    <source>
        <dbReference type="EMBL" id="AII05387.1"/>
    </source>
</evidence>
<evidence type="ECO:0000313" key="2">
    <source>
        <dbReference type="Proteomes" id="UP000028488"/>
    </source>
</evidence>
<dbReference type="Proteomes" id="UP000028488">
    <property type="component" value="Chromosome"/>
</dbReference>
<accession>A0A076EJH1</accession>
<sequence length="61" mass="6236">MSKDFPQFAGFYDERVVPTGSGTVVVSVTGSVTVLPGQGAPWAPEGIVAPVAPGVYANFIP</sequence>